<dbReference type="Proteomes" id="UP000887565">
    <property type="component" value="Unplaced"/>
</dbReference>
<dbReference type="WBParaSite" id="nRc.2.0.1.t26924-RA">
    <property type="protein sequence ID" value="nRc.2.0.1.t26924-RA"/>
    <property type="gene ID" value="nRc.2.0.1.g26924"/>
</dbReference>
<keyword evidence="2" id="KW-1185">Reference proteome</keyword>
<keyword evidence="1" id="KW-1133">Transmembrane helix</keyword>
<reference evidence="3" key="1">
    <citation type="submission" date="2022-11" db="UniProtKB">
        <authorList>
            <consortium name="WormBaseParasite"/>
        </authorList>
    </citation>
    <scope>IDENTIFICATION</scope>
</reference>
<keyword evidence="1" id="KW-0812">Transmembrane</keyword>
<organism evidence="2 3">
    <name type="scientific">Romanomermis culicivorax</name>
    <name type="common">Nematode worm</name>
    <dbReference type="NCBI Taxonomy" id="13658"/>
    <lineage>
        <taxon>Eukaryota</taxon>
        <taxon>Metazoa</taxon>
        <taxon>Ecdysozoa</taxon>
        <taxon>Nematoda</taxon>
        <taxon>Enoplea</taxon>
        <taxon>Dorylaimia</taxon>
        <taxon>Mermithida</taxon>
        <taxon>Mermithoidea</taxon>
        <taxon>Mermithidae</taxon>
        <taxon>Romanomermis</taxon>
    </lineage>
</organism>
<dbReference type="AlphaFoldDB" id="A0A915JL57"/>
<evidence type="ECO:0000256" key="1">
    <source>
        <dbReference type="SAM" id="Phobius"/>
    </source>
</evidence>
<feature type="transmembrane region" description="Helical" evidence="1">
    <location>
        <begin position="74"/>
        <end position="93"/>
    </location>
</feature>
<evidence type="ECO:0000313" key="3">
    <source>
        <dbReference type="WBParaSite" id="nRc.2.0.1.t26924-RA"/>
    </source>
</evidence>
<protein>
    <submittedName>
        <fullName evidence="3">Uncharacterized protein</fullName>
    </submittedName>
</protein>
<evidence type="ECO:0000313" key="2">
    <source>
        <dbReference type="Proteomes" id="UP000887565"/>
    </source>
</evidence>
<accession>A0A915JL57</accession>
<proteinExistence type="predicted"/>
<name>A0A915JL57_ROMCU</name>
<keyword evidence="1" id="KW-0472">Membrane</keyword>
<sequence>MKRLLVLETNKKPAMKNDLATGKLTSTNFLTSKVVCRPAAAAFVVGSSVKKGPPSLTKKSTGIGWQYVVKYKSYISRIIAGFSLCLFLIISLFSF</sequence>